<keyword evidence="1" id="KW-0472">Membrane</keyword>
<keyword evidence="1" id="KW-0812">Transmembrane</keyword>
<dbReference type="Pfam" id="PF26071">
    <property type="entry name" value="DUF8028"/>
    <property type="match status" value="1"/>
</dbReference>
<keyword evidence="1" id="KW-1133">Transmembrane helix</keyword>
<dbReference type="OrthoDB" id="340775at2157"/>
<gene>
    <name evidence="2" type="ORF">SAMN04488065_0803</name>
</gene>
<dbReference type="Proteomes" id="UP000236755">
    <property type="component" value="Unassembled WGS sequence"/>
</dbReference>
<proteinExistence type="predicted"/>
<keyword evidence="3" id="KW-1185">Reference proteome</keyword>
<dbReference type="RefSeq" id="WP_092631772.1">
    <property type="nucleotide sequence ID" value="NZ_FNQT01000001.1"/>
</dbReference>
<evidence type="ECO:0000256" key="1">
    <source>
        <dbReference type="SAM" id="Phobius"/>
    </source>
</evidence>
<feature type="transmembrane region" description="Helical" evidence="1">
    <location>
        <begin position="38"/>
        <end position="56"/>
    </location>
</feature>
<dbReference type="InterPro" id="IPR058341">
    <property type="entry name" value="DUF8028"/>
</dbReference>
<dbReference type="AlphaFoldDB" id="A0A1H3WEK6"/>
<evidence type="ECO:0000313" key="3">
    <source>
        <dbReference type="Proteomes" id="UP000236755"/>
    </source>
</evidence>
<dbReference type="STRING" id="555874.SAMN04488065_0803"/>
<accession>A0A1H3WEK6</accession>
<name>A0A1H3WEK6_9EURY</name>
<sequence>MVQVEPVTMSVRSSSLARTASQSLPALQALAELAARPVRFVAFWVATLLPLTYLPMLATGMVMSHSTAFAGLVCLNAVAFVAGHGHNRPE</sequence>
<feature type="transmembrane region" description="Helical" evidence="1">
    <location>
        <begin position="62"/>
        <end position="82"/>
    </location>
</feature>
<protein>
    <submittedName>
        <fullName evidence="2">Uncharacterized protein</fullName>
    </submittedName>
</protein>
<reference evidence="2 3" key="1">
    <citation type="submission" date="2016-10" db="EMBL/GenBank/DDBJ databases">
        <authorList>
            <person name="de Groot N.N."/>
        </authorList>
    </citation>
    <scope>NUCLEOTIDE SEQUENCE [LARGE SCALE GENOMIC DNA]</scope>
    <source>
        <strain evidence="2 3">CGMCC 1.8712</strain>
    </source>
</reference>
<organism evidence="2 3">
    <name type="scientific">Haloplanus vescus</name>
    <dbReference type="NCBI Taxonomy" id="555874"/>
    <lineage>
        <taxon>Archaea</taxon>
        <taxon>Methanobacteriati</taxon>
        <taxon>Methanobacteriota</taxon>
        <taxon>Stenosarchaea group</taxon>
        <taxon>Halobacteria</taxon>
        <taxon>Halobacteriales</taxon>
        <taxon>Haloferacaceae</taxon>
        <taxon>Haloplanus</taxon>
    </lineage>
</organism>
<evidence type="ECO:0000313" key="2">
    <source>
        <dbReference type="EMBL" id="SDZ85515.1"/>
    </source>
</evidence>
<dbReference type="EMBL" id="FNQT01000001">
    <property type="protein sequence ID" value="SDZ85515.1"/>
    <property type="molecule type" value="Genomic_DNA"/>
</dbReference>